<comment type="caution">
    <text evidence="1">The sequence shown here is derived from an EMBL/GenBank/DDBJ whole genome shotgun (WGS) entry which is preliminary data.</text>
</comment>
<evidence type="ECO:0000313" key="1">
    <source>
        <dbReference type="EMBL" id="EJW98099.1"/>
    </source>
</evidence>
<reference evidence="1" key="1">
    <citation type="journal article" date="2012" name="PLoS ONE">
        <title>Gene sets for utilization of primary and secondary nutrition supplies in the distal gut of endangered iberian lynx.</title>
        <authorList>
            <person name="Alcaide M."/>
            <person name="Messina E."/>
            <person name="Richter M."/>
            <person name="Bargiela R."/>
            <person name="Peplies J."/>
            <person name="Huws S.A."/>
            <person name="Newbold C.J."/>
            <person name="Golyshin P.N."/>
            <person name="Simon M.A."/>
            <person name="Lopez G."/>
            <person name="Yakimov M.M."/>
            <person name="Ferrer M."/>
        </authorList>
    </citation>
    <scope>NUCLEOTIDE SEQUENCE</scope>
</reference>
<accession>J9GFI9</accession>
<proteinExistence type="predicted"/>
<dbReference type="AlphaFoldDB" id="J9GFI9"/>
<sequence length="79" mass="9037">MHFLTGMHIISVQISTKKENSTDLNGFFCKGCGKFIVSCTYIRLQCVGKHVHSCIRCNGRRNAFYQLCIQDRLICCKAF</sequence>
<name>J9GFI9_9ZZZZ</name>
<dbReference type="EMBL" id="AMCI01004429">
    <property type="protein sequence ID" value="EJW98099.1"/>
    <property type="molecule type" value="Genomic_DNA"/>
</dbReference>
<protein>
    <submittedName>
        <fullName evidence="1">Uncharacterized protein</fullName>
    </submittedName>
</protein>
<gene>
    <name evidence="1" type="ORF">EVA_13795</name>
</gene>
<organism evidence="1">
    <name type="scientific">gut metagenome</name>
    <dbReference type="NCBI Taxonomy" id="749906"/>
    <lineage>
        <taxon>unclassified sequences</taxon>
        <taxon>metagenomes</taxon>
        <taxon>organismal metagenomes</taxon>
    </lineage>
</organism>